<keyword evidence="1" id="KW-0812">Transmembrane</keyword>
<evidence type="ECO:0000313" key="3">
    <source>
        <dbReference type="Proteomes" id="UP000035932"/>
    </source>
</evidence>
<organism evidence="2 3">
    <name type="scientific">Streptomyces roseus</name>
    <dbReference type="NCBI Taxonomy" id="66430"/>
    <lineage>
        <taxon>Bacteria</taxon>
        <taxon>Bacillati</taxon>
        <taxon>Actinomycetota</taxon>
        <taxon>Actinomycetes</taxon>
        <taxon>Kitasatosporales</taxon>
        <taxon>Streptomycetaceae</taxon>
        <taxon>Streptomyces</taxon>
    </lineage>
</organism>
<comment type="caution">
    <text evidence="2">The sequence shown here is derived from an EMBL/GenBank/DDBJ whole genome shotgun (WGS) entry which is preliminary data.</text>
</comment>
<name>A0A0J6XFK2_9ACTN</name>
<feature type="transmembrane region" description="Helical" evidence="1">
    <location>
        <begin position="20"/>
        <end position="37"/>
    </location>
</feature>
<evidence type="ECO:0000313" key="2">
    <source>
        <dbReference type="EMBL" id="KMO93904.1"/>
    </source>
</evidence>
<proteinExistence type="predicted"/>
<evidence type="ECO:0000256" key="1">
    <source>
        <dbReference type="SAM" id="Phobius"/>
    </source>
</evidence>
<dbReference type="EMBL" id="LFML01000157">
    <property type="protein sequence ID" value="KMO93904.1"/>
    <property type="molecule type" value="Genomic_DNA"/>
</dbReference>
<dbReference type="PATRIC" id="fig|66430.4.peg.3009"/>
<keyword evidence="1" id="KW-0472">Membrane</keyword>
<dbReference type="Proteomes" id="UP000035932">
    <property type="component" value="Unassembled WGS sequence"/>
</dbReference>
<sequence>MQRIIGGYGSQSAIRRNAGMVIAGSVVLYVLAALLATKGGWPAAFPVLLVAVIVDAVCLVVWLAFRSRRPS</sequence>
<keyword evidence="1" id="KW-1133">Transmembrane helix</keyword>
<evidence type="ECO:0008006" key="4">
    <source>
        <dbReference type="Google" id="ProtNLM"/>
    </source>
</evidence>
<feature type="transmembrane region" description="Helical" evidence="1">
    <location>
        <begin position="43"/>
        <end position="65"/>
    </location>
</feature>
<accession>A0A0J6XFK2</accession>
<gene>
    <name evidence="2" type="ORF">ACS04_32260</name>
</gene>
<keyword evidence="3" id="KW-1185">Reference proteome</keyword>
<dbReference type="RefSeq" id="WP_048480387.1">
    <property type="nucleotide sequence ID" value="NZ_JBIRUD010000031.1"/>
</dbReference>
<dbReference type="AlphaFoldDB" id="A0A0J6XFK2"/>
<reference evidence="2 3" key="1">
    <citation type="submission" date="2015-06" db="EMBL/GenBank/DDBJ databases">
        <title>Recapitulation of the evolution of biosynthetic gene clusters reveals hidden chemical diversity on bacterial genomes.</title>
        <authorList>
            <person name="Cruz-Morales P."/>
            <person name="Martinez-Guerrero C."/>
            <person name="Morales-Escalante M.A."/>
            <person name="Yanez-Guerra L.A."/>
            <person name="Kopp J.F."/>
            <person name="Feldmann J."/>
            <person name="Ramos-Aboites H.E."/>
            <person name="Barona-Gomez F."/>
        </authorList>
    </citation>
    <scope>NUCLEOTIDE SEQUENCE [LARGE SCALE GENOMIC DNA]</scope>
    <source>
        <strain evidence="2 3">ATCC 31245</strain>
    </source>
</reference>
<protein>
    <recommendedName>
        <fullName evidence="4">Integral membrane protein</fullName>
    </recommendedName>
</protein>